<evidence type="ECO:0000256" key="3">
    <source>
        <dbReference type="ARBA" id="ARBA00022723"/>
    </source>
</evidence>
<keyword evidence="4 8" id="KW-0378">Hydrolase</keyword>
<dbReference type="EMBL" id="JAWSTH010000010">
    <property type="protein sequence ID" value="MDW5593922.1"/>
    <property type="molecule type" value="Genomic_DNA"/>
</dbReference>
<evidence type="ECO:0000256" key="6">
    <source>
        <dbReference type="ARBA" id="ARBA00023211"/>
    </source>
</evidence>
<keyword evidence="6" id="KW-0464">Manganese</keyword>
<comment type="caution">
    <text evidence="8">The sequence shown here is derived from an EMBL/GenBank/DDBJ whole genome shotgun (WGS) entry which is preliminary data.</text>
</comment>
<organism evidence="8 9">
    <name type="scientific">Conexibacter stalactiti</name>
    <dbReference type="NCBI Taxonomy" id="1940611"/>
    <lineage>
        <taxon>Bacteria</taxon>
        <taxon>Bacillati</taxon>
        <taxon>Actinomycetota</taxon>
        <taxon>Thermoleophilia</taxon>
        <taxon>Solirubrobacterales</taxon>
        <taxon>Conexibacteraceae</taxon>
        <taxon>Conexibacter</taxon>
    </lineage>
</organism>
<keyword evidence="3" id="KW-0479">Metal-binding</keyword>
<dbReference type="InterPro" id="IPR015797">
    <property type="entry name" value="NUDIX_hydrolase-like_dom_sf"/>
</dbReference>
<dbReference type="Proteomes" id="UP001284601">
    <property type="component" value="Unassembled WGS sequence"/>
</dbReference>
<evidence type="ECO:0000256" key="4">
    <source>
        <dbReference type="ARBA" id="ARBA00022801"/>
    </source>
</evidence>
<evidence type="ECO:0000256" key="2">
    <source>
        <dbReference type="ARBA" id="ARBA00001946"/>
    </source>
</evidence>
<proteinExistence type="predicted"/>
<dbReference type="PANTHER" id="PTHR12992:SF11">
    <property type="entry name" value="MITOCHONDRIAL COENZYME A DIPHOSPHATASE NUDT8"/>
    <property type="match status" value="1"/>
</dbReference>
<dbReference type="Gene3D" id="3.90.79.10">
    <property type="entry name" value="Nucleoside Triphosphate Pyrophosphohydrolase"/>
    <property type="match status" value="1"/>
</dbReference>
<evidence type="ECO:0000259" key="7">
    <source>
        <dbReference type="PROSITE" id="PS51462"/>
    </source>
</evidence>
<comment type="cofactor">
    <cofactor evidence="2">
        <name>Mg(2+)</name>
        <dbReference type="ChEBI" id="CHEBI:18420"/>
    </cofactor>
</comment>
<dbReference type="InterPro" id="IPR045121">
    <property type="entry name" value="CoAse"/>
</dbReference>
<dbReference type="CDD" id="cd03426">
    <property type="entry name" value="NUDIX_CoAse_Nudt7"/>
    <property type="match status" value="1"/>
</dbReference>
<protein>
    <submittedName>
        <fullName evidence="8">CoA pyrophosphatase</fullName>
        <ecNumber evidence="8">3.6.1.55</ecNumber>
    </submittedName>
</protein>
<accession>A0ABU4HKX2</accession>
<feature type="domain" description="Nudix hydrolase" evidence="7">
    <location>
        <begin position="27"/>
        <end position="162"/>
    </location>
</feature>
<dbReference type="PROSITE" id="PS51462">
    <property type="entry name" value="NUDIX"/>
    <property type="match status" value="1"/>
</dbReference>
<evidence type="ECO:0000313" key="8">
    <source>
        <dbReference type="EMBL" id="MDW5593922.1"/>
    </source>
</evidence>
<reference evidence="9" key="1">
    <citation type="submission" date="2023-07" db="EMBL/GenBank/DDBJ databases">
        <title>Conexibacter stalactiti sp. nov., isolated from stalactites in a lava cave and emended description of the genus Conexibacter.</title>
        <authorList>
            <person name="Lee S.D."/>
        </authorList>
    </citation>
    <scope>NUCLEOTIDE SEQUENCE [LARGE SCALE GENOMIC DNA]</scope>
    <source>
        <strain evidence="9">KCTC 39840</strain>
    </source>
</reference>
<evidence type="ECO:0000256" key="1">
    <source>
        <dbReference type="ARBA" id="ARBA00001936"/>
    </source>
</evidence>
<name>A0ABU4HKX2_9ACTN</name>
<keyword evidence="9" id="KW-1185">Reference proteome</keyword>
<gene>
    <name evidence="8" type="ORF">R7226_06230</name>
</gene>
<dbReference type="InterPro" id="IPR000086">
    <property type="entry name" value="NUDIX_hydrolase_dom"/>
</dbReference>
<dbReference type="EC" id="3.6.1.55" evidence="8"/>
<dbReference type="PANTHER" id="PTHR12992">
    <property type="entry name" value="NUDIX HYDROLASE"/>
    <property type="match status" value="1"/>
</dbReference>
<evidence type="ECO:0000313" key="9">
    <source>
        <dbReference type="Proteomes" id="UP001284601"/>
    </source>
</evidence>
<dbReference type="GO" id="GO:0035539">
    <property type="term" value="F:8-oxo-7,8-dihydrodeoxyguanosine triphosphate pyrophosphatase activity"/>
    <property type="evidence" value="ECO:0007669"/>
    <property type="project" value="UniProtKB-EC"/>
</dbReference>
<keyword evidence="5" id="KW-0460">Magnesium</keyword>
<sequence>MTTAIGDELRRRLGDPGAVADVDLAHETEAAVLVPLFLAGDELHAVFTKRREDMRRHPGEISFPGGRRDHQHEPLHETALREAEEEVGLTPATVDLVGTLTPVRTFVTGYVIYPHVGLIPRPDTDWVVSENEVAQVMELPLRALVEGFDQRPVTRRGFTFETDSYVVGDHFIWGATARILGDLLQRIGPLAGAGAHD</sequence>
<dbReference type="RefSeq" id="WP_318596181.1">
    <property type="nucleotide sequence ID" value="NZ_JAWSTH010000010.1"/>
</dbReference>
<comment type="cofactor">
    <cofactor evidence="1">
        <name>Mn(2+)</name>
        <dbReference type="ChEBI" id="CHEBI:29035"/>
    </cofactor>
</comment>
<dbReference type="Pfam" id="PF00293">
    <property type="entry name" value="NUDIX"/>
    <property type="match status" value="1"/>
</dbReference>
<evidence type="ECO:0000256" key="5">
    <source>
        <dbReference type="ARBA" id="ARBA00022842"/>
    </source>
</evidence>
<dbReference type="SUPFAM" id="SSF55811">
    <property type="entry name" value="Nudix"/>
    <property type="match status" value="1"/>
</dbReference>